<evidence type="ECO:0000256" key="1">
    <source>
        <dbReference type="ARBA" id="ARBA00023015"/>
    </source>
</evidence>
<proteinExistence type="predicted"/>
<gene>
    <name evidence="5" type="ORF">CLV62_11089</name>
</gene>
<dbReference type="SUPFAM" id="SSF46785">
    <property type="entry name" value="Winged helix' DNA-binding domain"/>
    <property type="match status" value="1"/>
</dbReference>
<evidence type="ECO:0000256" key="3">
    <source>
        <dbReference type="ARBA" id="ARBA00023163"/>
    </source>
</evidence>
<dbReference type="InterPro" id="IPR036390">
    <property type="entry name" value="WH_DNA-bd_sf"/>
</dbReference>
<evidence type="ECO:0000313" key="6">
    <source>
        <dbReference type="Proteomes" id="UP000247973"/>
    </source>
</evidence>
<dbReference type="Proteomes" id="UP000247973">
    <property type="component" value="Unassembled WGS sequence"/>
</dbReference>
<dbReference type="CDD" id="cd07377">
    <property type="entry name" value="WHTH_GntR"/>
    <property type="match status" value="1"/>
</dbReference>
<accession>A0A2V3PWB1</accession>
<comment type="caution">
    <text evidence="5">The sequence shown here is derived from an EMBL/GenBank/DDBJ whole genome shotgun (WGS) entry which is preliminary data.</text>
</comment>
<dbReference type="InterPro" id="IPR000524">
    <property type="entry name" value="Tscrpt_reg_HTH_GntR"/>
</dbReference>
<dbReference type="Gene3D" id="1.10.287.100">
    <property type="match status" value="1"/>
</dbReference>
<protein>
    <submittedName>
        <fullName evidence="5">DNA-binding transcriptional regulator YhcF (GntR family)</fullName>
    </submittedName>
</protein>
<evidence type="ECO:0000256" key="2">
    <source>
        <dbReference type="ARBA" id="ARBA00023125"/>
    </source>
</evidence>
<keyword evidence="2 5" id="KW-0238">DNA-binding</keyword>
<dbReference type="AlphaFoldDB" id="A0A2V3PWB1"/>
<dbReference type="PROSITE" id="PS50949">
    <property type="entry name" value="HTH_GNTR"/>
    <property type="match status" value="1"/>
</dbReference>
<name>A0A2V3PWB1_9BACT</name>
<sequence>MDFKSNKPIYLQIVDFCFQKILLKEWQEDDRIPSVRELGSLLQVNPNTAMRAFEYMQAADIIYLKRGTGYYVQKGAIKQVLRLQKDEFFENVLPETFESMKLLDISIDEVIKRYKKYKN</sequence>
<dbReference type="EMBL" id="QICL01000010">
    <property type="protein sequence ID" value="PXV64445.1"/>
    <property type="molecule type" value="Genomic_DNA"/>
</dbReference>
<dbReference type="GO" id="GO:0003700">
    <property type="term" value="F:DNA-binding transcription factor activity"/>
    <property type="evidence" value="ECO:0007669"/>
    <property type="project" value="InterPro"/>
</dbReference>
<evidence type="ECO:0000313" key="5">
    <source>
        <dbReference type="EMBL" id="PXV64445.1"/>
    </source>
</evidence>
<keyword evidence="3" id="KW-0804">Transcription</keyword>
<evidence type="ECO:0000259" key="4">
    <source>
        <dbReference type="PROSITE" id="PS50949"/>
    </source>
</evidence>
<reference evidence="5 6" key="1">
    <citation type="submission" date="2018-03" db="EMBL/GenBank/DDBJ databases">
        <title>Genomic Encyclopedia of Archaeal and Bacterial Type Strains, Phase II (KMG-II): from individual species to whole genera.</title>
        <authorList>
            <person name="Goeker M."/>
        </authorList>
    </citation>
    <scope>NUCLEOTIDE SEQUENCE [LARGE SCALE GENOMIC DNA]</scope>
    <source>
        <strain evidence="5 6">DSM 100214</strain>
    </source>
</reference>
<dbReference type="PANTHER" id="PTHR38445">
    <property type="entry name" value="HTH-TYPE TRANSCRIPTIONAL REPRESSOR YTRA"/>
    <property type="match status" value="1"/>
</dbReference>
<dbReference type="RefSeq" id="WP_110310562.1">
    <property type="nucleotide sequence ID" value="NZ_QICL01000010.1"/>
</dbReference>
<dbReference type="Gene3D" id="1.10.10.10">
    <property type="entry name" value="Winged helix-like DNA-binding domain superfamily/Winged helix DNA-binding domain"/>
    <property type="match status" value="1"/>
</dbReference>
<dbReference type="OrthoDB" id="362473at2"/>
<feature type="domain" description="HTH gntR-type" evidence="4">
    <location>
        <begin position="7"/>
        <end position="75"/>
    </location>
</feature>
<dbReference type="InterPro" id="IPR036388">
    <property type="entry name" value="WH-like_DNA-bd_sf"/>
</dbReference>
<dbReference type="SMART" id="SM00345">
    <property type="entry name" value="HTH_GNTR"/>
    <property type="match status" value="1"/>
</dbReference>
<dbReference type="GO" id="GO:0003677">
    <property type="term" value="F:DNA binding"/>
    <property type="evidence" value="ECO:0007669"/>
    <property type="project" value="UniProtKB-KW"/>
</dbReference>
<dbReference type="PANTHER" id="PTHR38445:SF10">
    <property type="entry name" value="GNTR-FAMILY TRANSCRIPTIONAL REGULATOR"/>
    <property type="match status" value="1"/>
</dbReference>
<organism evidence="5 6">
    <name type="scientific">Dysgonomonas alginatilytica</name>
    <dbReference type="NCBI Taxonomy" id="1605892"/>
    <lineage>
        <taxon>Bacteria</taxon>
        <taxon>Pseudomonadati</taxon>
        <taxon>Bacteroidota</taxon>
        <taxon>Bacteroidia</taxon>
        <taxon>Bacteroidales</taxon>
        <taxon>Dysgonomonadaceae</taxon>
        <taxon>Dysgonomonas</taxon>
    </lineage>
</organism>
<dbReference type="Pfam" id="PF00392">
    <property type="entry name" value="GntR"/>
    <property type="match status" value="1"/>
</dbReference>
<keyword evidence="1" id="KW-0805">Transcription regulation</keyword>
<keyword evidence="6" id="KW-1185">Reference proteome</keyword>